<reference evidence="2 3" key="1">
    <citation type="submission" date="2020-04" db="EMBL/GenBank/DDBJ databases">
        <title>Draft genome of Pyxidicoccus fallax type strain.</title>
        <authorList>
            <person name="Whitworth D.E."/>
        </authorList>
    </citation>
    <scope>NUCLEOTIDE SEQUENCE [LARGE SCALE GENOMIC DNA]</scope>
    <source>
        <strain evidence="2 3">DSM 14698</strain>
    </source>
</reference>
<evidence type="ECO:0000313" key="3">
    <source>
        <dbReference type="Proteomes" id="UP000518300"/>
    </source>
</evidence>
<gene>
    <name evidence="2" type="ORF">HG543_07080</name>
</gene>
<feature type="chain" id="PRO_5032861491" evidence="1">
    <location>
        <begin position="23"/>
        <end position="354"/>
    </location>
</feature>
<proteinExistence type="predicted"/>
<dbReference type="EMBL" id="JABBJJ010000022">
    <property type="protein sequence ID" value="NMO14622.1"/>
    <property type="molecule type" value="Genomic_DNA"/>
</dbReference>
<accession>A0A848L8P5</accession>
<name>A0A848L8P5_9BACT</name>
<dbReference type="RefSeq" id="WP_169343919.1">
    <property type="nucleotide sequence ID" value="NZ_JABBJJ010000022.1"/>
</dbReference>
<dbReference type="AlphaFoldDB" id="A0A848L8P5"/>
<comment type="caution">
    <text evidence="2">The sequence shown here is derived from an EMBL/GenBank/DDBJ whole genome shotgun (WGS) entry which is preliminary data.</text>
</comment>
<keyword evidence="3" id="KW-1185">Reference proteome</keyword>
<sequence>MTPTTVGLLLLLGMAPTENASAAERDTVAEAPACHDDDSRRLGGHTFLFPMLQQSAFVTTHVGLREGIARYDVPDLPVGRLGRTDVLLTGVQQTLDLELAVTDWLGLAGFARGTVITGANTRSLLVDGASVNLVGQAGAIVRVWRNANSGTQLSLRGNFGYEDGSEVTVLPLVSGILNNPLLTLEDVVQGSLGEFILVPRTETSVNGGAFLAQALGRTFSLQAAANAEYGWREREPFDAEAGGRVTQKTHAARVNLTAALTADFSPHGVPVALMGEYLFSFGEETEVGLPDRTLKSSTVALGVYYSGRPNLQVGLGAVTTLNAAPRFGLGEADQRLESDDPTLSYGQLILRYIW</sequence>
<feature type="signal peptide" evidence="1">
    <location>
        <begin position="1"/>
        <end position="22"/>
    </location>
</feature>
<organism evidence="2 3">
    <name type="scientific">Pyxidicoccus fallax</name>
    <dbReference type="NCBI Taxonomy" id="394095"/>
    <lineage>
        <taxon>Bacteria</taxon>
        <taxon>Pseudomonadati</taxon>
        <taxon>Myxococcota</taxon>
        <taxon>Myxococcia</taxon>
        <taxon>Myxococcales</taxon>
        <taxon>Cystobacterineae</taxon>
        <taxon>Myxococcaceae</taxon>
        <taxon>Pyxidicoccus</taxon>
    </lineage>
</organism>
<evidence type="ECO:0000313" key="2">
    <source>
        <dbReference type="EMBL" id="NMO14622.1"/>
    </source>
</evidence>
<protein>
    <submittedName>
        <fullName evidence="2">Uncharacterized protein</fullName>
    </submittedName>
</protein>
<evidence type="ECO:0000256" key="1">
    <source>
        <dbReference type="SAM" id="SignalP"/>
    </source>
</evidence>
<dbReference type="Proteomes" id="UP000518300">
    <property type="component" value="Unassembled WGS sequence"/>
</dbReference>
<keyword evidence="1" id="KW-0732">Signal</keyword>